<sequence length="363" mass="41487">MAPDSQPTAEATLRQGSHMIRRFWKYGLLFRFFGFFFIEGFQDRSLRRAKVKFLTPYILCATAWFTCGIGFEAAYLGGRTFLKSNSVRSYTKSLLFIVHSSVAVKCFFNILCLAVGTSKLLEFFRESAAYERSICYVPLVDAHSRKQKLLGAARSTLGLVVFGACYAVTTDSYVTHIVGDYGEEWRVVMTIWANLSMASFFVYDSLLHIILTRTSDVLADYLHCQVMAFSTVLEKATHRQCDPEASLRVQEIRVHVSEIRRLVRFINNIWHSALVASAASLTFLLCVTFYALLNDGLAQRAVRVAFSYSLFCLYQFIDIVAVSQTLVDEVRHFTYSLRYSFLDLEVKTTNNFKFDRCLFQLVT</sequence>
<feature type="transmembrane region" description="Helical" evidence="6">
    <location>
        <begin position="53"/>
        <end position="76"/>
    </location>
</feature>
<dbReference type="VEuPathDB" id="VectorBase:HLOH_064052"/>
<organism evidence="7 8">
    <name type="scientific">Haemaphysalis longicornis</name>
    <name type="common">Bush tick</name>
    <dbReference type="NCBI Taxonomy" id="44386"/>
    <lineage>
        <taxon>Eukaryota</taxon>
        <taxon>Metazoa</taxon>
        <taxon>Ecdysozoa</taxon>
        <taxon>Arthropoda</taxon>
        <taxon>Chelicerata</taxon>
        <taxon>Arachnida</taxon>
        <taxon>Acari</taxon>
        <taxon>Parasitiformes</taxon>
        <taxon>Ixodida</taxon>
        <taxon>Ixodoidea</taxon>
        <taxon>Ixodidae</taxon>
        <taxon>Haemaphysalinae</taxon>
        <taxon>Haemaphysalis</taxon>
    </lineage>
</organism>
<reference evidence="7 8" key="1">
    <citation type="journal article" date="2020" name="Cell">
        <title>Large-Scale Comparative Analyses of Tick Genomes Elucidate Their Genetic Diversity and Vector Capacities.</title>
        <authorList>
            <consortium name="Tick Genome and Microbiome Consortium (TIGMIC)"/>
            <person name="Jia N."/>
            <person name="Wang J."/>
            <person name="Shi W."/>
            <person name="Du L."/>
            <person name="Sun Y."/>
            <person name="Zhan W."/>
            <person name="Jiang J.F."/>
            <person name="Wang Q."/>
            <person name="Zhang B."/>
            <person name="Ji P."/>
            <person name="Bell-Sakyi L."/>
            <person name="Cui X.M."/>
            <person name="Yuan T.T."/>
            <person name="Jiang B.G."/>
            <person name="Yang W.F."/>
            <person name="Lam T.T."/>
            <person name="Chang Q.C."/>
            <person name="Ding S.J."/>
            <person name="Wang X.J."/>
            <person name="Zhu J.G."/>
            <person name="Ruan X.D."/>
            <person name="Zhao L."/>
            <person name="Wei J.T."/>
            <person name="Ye R.Z."/>
            <person name="Que T.C."/>
            <person name="Du C.H."/>
            <person name="Zhou Y.H."/>
            <person name="Cheng J.X."/>
            <person name="Dai P.F."/>
            <person name="Guo W.B."/>
            <person name="Han X.H."/>
            <person name="Huang E.J."/>
            <person name="Li L.F."/>
            <person name="Wei W."/>
            <person name="Gao Y.C."/>
            <person name="Liu J.Z."/>
            <person name="Shao H.Z."/>
            <person name="Wang X."/>
            <person name="Wang C.C."/>
            <person name="Yang T.C."/>
            <person name="Huo Q.B."/>
            <person name="Li W."/>
            <person name="Chen H.Y."/>
            <person name="Chen S.E."/>
            <person name="Zhou L.G."/>
            <person name="Ni X.B."/>
            <person name="Tian J.H."/>
            <person name="Sheng Y."/>
            <person name="Liu T."/>
            <person name="Pan Y.S."/>
            <person name="Xia L.Y."/>
            <person name="Li J."/>
            <person name="Zhao F."/>
            <person name="Cao W.C."/>
        </authorList>
    </citation>
    <scope>NUCLEOTIDE SEQUENCE [LARGE SCALE GENOMIC DNA]</scope>
    <source>
        <strain evidence="7">HaeL-2018</strain>
    </source>
</reference>
<feature type="transmembrane region" description="Helical" evidence="6">
    <location>
        <begin position="23"/>
        <end position="41"/>
    </location>
</feature>
<name>A0A9J6G6G6_HAELO</name>
<evidence type="ECO:0000256" key="2">
    <source>
        <dbReference type="ARBA" id="ARBA00022692"/>
    </source>
</evidence>
<keyword evidence="3 6" id="KW-1133">Transmembrane helix</keyword>
<dbReference type="Proteomes" id="UP000821853">
    <property type="component" value="Chromosome 3"/>
</dbReference>
<dbReference type="PANTHER" id="PTHR21421">
    <property type="entry name" value="GUSTATORY RECEPTOR"/>
    <property type="match status" value="1"/>
</dbReference>
<feature type="transmembrane region" description="Helical" evidence="6">
    <location>
        <begin position="269"/>
        <end position="293"/>
    </location>
</feature>
<dbReference type="GO" id="GO:0038023">
    <property type="term" value="F:signaling receptor activity"/>
    <property type="evidence" value="ECO:0007669"/>
    <property type="project" value="UniProtKB-ARBA"/>
</dbReference>
<keyword evidence="4 6" id="KW-0472">Membrane</keyword>
<proteinExistence type="predicted"/>
<dbReference type="EMBL" id="JABSTR010000005">
    <property type="protein sequence ID" value="KAH9371034.1"/>
    <property type="molecule type" value="Genomic_DNA"/>
</dbReference>
<evidence type="ECO:0000313" key="8">
    <source>
        <dbReference type="Proteomes" id="UP000821853"/>
    </source>
</evidence>
<feature type="transmembrane region" description="Helical" evidence="6">
    <location>
        <begin position="149"/>
        <end position="169"/>
    </location>
</feature>
<dbReference type="GO" id="GO:0016020">
    <property type="term" value="C:membrane"/>
    <property type="evidence" value="ECO:0007669"/>
    <property type="project" value="UniProtKB-SubCell"/>
</dbReference>
<keyword evidence="8" id="KW-1185">Reference proteome</keyword>
<evidence type="ECO:0000256" key="5">
    <source>
        <dbReference type="ARBA" id="ARBA00023170"/>
    </source>
</evidence>
<evidence type="ECO:0000256" key="6">
    <source>
        <dbReference type="SAM" id="Phobius"/>
    </source>
</evidence>
<dbReference type="AlphaFoldDB" id="A0A9J6G6G6"/>
<dbReference type="GO" id="GO:0051606">
    <property type="term" value="P:detection of stimulus"/>
    <property type="evidence" value="ECO:0007669"/>
    <property type="project" value="UniProtKB-ARBA"/>
</dbReference>
<dbReference type="GO" id="GO:0007606">
    <property type="term" value="P:sensory perception of chemical stimulus"/>
    <property type="evidence" value="ECO:0007669"/>
    <property type="project" value="TreeGrafter"/>
</dbReference>
<feature type="transmembrane region" description="Helical" evidence="6">
    <location>
        <begin position="305"/>
        <end position="327"/>
    </location>
</feature>
<gene>
    <name evidence="7" type="ORF">HPB48_003992</name>
</gene>
<feature type="transmembrane region" description="Helical" evidence="6">
    <location>
        <begin position="96"/>
        <end position="116"/>
    </location>
</feature>
<protein>
    <recommendedName>
        <fullName evidence="9">Gustatory receptor</fullName>
    </recommendedName>
</protein>
<keyword evidence="2 6" id="KW-0812">Transmembrane</keyword>
<comment type="subcellular location">
    <subcellularLocation>
        <location evidence="1">Membrane</location>
        <topology evidence="1">Multi-pass membrane protein</topology>
    </subcellularLocation>
</comment>
<evidence type="ECO:0000256" key="3">
    <source>
        <dbReference type="ARBA" id="ARBA00022989"/>
    </source>
</evidence>
<comment type="caution">
    <text evidence="7">The sequence shown here is derived from an EMBL/GenBank/DDBJ whole genome shotgun (WGS) entry which is preliminary data.</text>
</comment>
<accession>A0A9J6G6G6</accession>
<keyword evidence="5" id="KW-0675">Receptor</keyword>
<evidence type="ECO:0008006" key="9">
    <source>
        <dbReference type="Google" id="ProtNLM"/>
    </source>
</evidence>
<evidence type="ECO:0000313" key="7">
    <source>
        <dbReference type="EMBL" id="KAH9371034.1"/>
    </source>
</evidence>
<dbReference type="PANTHER" id="PTHR21421:SF29">
    <property type="entry name" value="GUSTATORY RECEPTOR 5A FOR TREHALOSE-RELATED"/>
    <property type="match status" value="1"/>
</dbReference>
<evidence type="ECO:0000256" key="1">
    <source>
        <dbReference type="ARBA" id="ARBA00004141"/>
    </source>
</evidence>
<feature type="transmembrane region" description="Helical" evidence="6">
    <location>
        <begin position="189"/>
        <end position="211"/>
    </location>
</feature>
<evidence type="ECO:0000256" key="4">
    <source>
        <dbReference type="ARBA" id="ARBA00023136"/>
    </source>
</evidence>